<keyword evidence="2" id="KW-0472">Membrane</keyword>
<dbReference type="AlphaFoldDB" id="A0A1G2B6B0"/>
<keyword evidence="2" id="KW-0812">Transmembrane</keyword>
<sequence>MDINTWILQARGRGLSDDELREQLLTSGWALDQVNQALAHKPLSPREVILQEIETTPEQTVSASPSGEKTHKAFKGLRWALIGGIIAVVAGGGVFAYTKGYLPIPFLTKNAEQLLIESFAKLSEVQSGEFGFTFQVNTENRTVERSTASINQEEPLFRQKAKNAQMQSDAAQIRTGLILYYDDHDSKFPATLDPITPDYLSRDLVQADGTPFVYTPSSDFTSYTLSFTCLGSNSQGMFDSVGDYTGCQPIDDSFSSSDLSYVFDDMLGNIPSDLSIQAAITSFIDVNKEDPTQTSGILTLSGSYEASGLALSIDAEVRMIGGKTYVYISKIPSLLLESLSSIQGKWIVVDNTEISNGYMDFLDFSQMVDQGDSAPSYREELMHMYQIAFREKMLQANIDGKETINGHPTHRIKLEIDFEKLPATIEAYKQDVKNRNVNNEYMDMLEEVGFEEDVTDQLMSLFADTEWTLWVDQAGSTMRKFEVSIIMVPPDENEQLKDKQIRTTFGVTFDHMGEKPKVDIPDETTNYDDLVQEMTGTTVEDEKFREQKDTIVAIRSALSGYYLTNGAYPETLGALLVRPRTNSDIQDNYLWNNANIAPDQYTGEEYQYSSAGSSYELIYTIHLPPPDSNTYDFYSGMFVEGINTATNDYLSKAIEDEKDSDKDGLTDNEEARYGTNKNYRDTDFDGYDDLTEIENGHDPLKAATTTNTVTTQTSDPIVGYAAFWTRDDNWEDVTNKNFINTTDGKNKEYLLIRKSGPNLEIILNDSPATTWSAKANFMPDTWHYVVCVWESEQVPKMYFDGGQLTVFAPAEGSGVVTSNDLAWTTEERMTTYGNRKKTANTEGFATTESVREGTIPPTAQQIREIYLEGYQNESSV</sequence>
<proteinExistence type="predicted"/>
<dbReference type="SUPFAM" id="SSF54523">
    <property type="entry name" value="Pili subunits"/>
    <property type="match status" value="1"/>
</dbReference>
<feature type="domain" description="Type II secretion system protein GspG C-terminal" evidence="3">
    <location>
        <begin position="542"/>
        <end position="614"/>
    </location>
</feature>
<feature type="transmembrane region" description="Helical" evidence="2">
    <location>
        <begin position="79"/>
        <end position="98"/>
    </location>
</feature>
<accession>A0A1G2B6B0</accession>
<evidence type="ECO:0000259" key="3">
    <source>
        <dbReference type="Pfam" id="PF08334"/>
    </source>
</evidence>
<dbReference type="InterPro" id="IPR013320">
    <property type="entry name" value="ConA-like_dom_sf"/>
</dbReference>
<dbReference type="Proteomes" id="UP000179164">
    <property type="component" value="Unassembled WGS sequence"/>
</dbReference>
<evidence type="ECO:0000313" key="4">
    <source>
        <dbReference type="EMBL" id="OGY84682.1"/>
    </source>
</evidence>
<protein>
    <recommendedName>
        <fullName evidence="3">Type II secretion system protein GspG C-terminal domain-containing protein</fullName>
    </recommendedName>
</protein>
<dbReference type="EMBL" id="MHKE01000005">
    <property type="protein sequence ID" value="OGY84682.1"/>
    <property type="molecule type" value="Genomic_DNA"/>
</dbReference>
<keyword evidence="2" id="KW-1133">Transmembrane helix</keyword>
<dbReference type="InterPro" id="IPR013545">
    <property type="entry name" value="T2SS_protein-GspG_C"/>
</dbReference>
<dbReference type="STRING" id="1798543.A2898_01090"/>
<dbReference type="Gene3D" id="2.60.120.200">
    <property type="match status" value="1"/>
</dbReference>
<dbReference type="Gene3D" id="3.30.700.10">
    <property type="entry name" value="Glycoprotein, Type 4 Pilin"/>
    <property type="match status" value="1"/>
</dbReference>
<dbReference type="Pfam" id="PF08334">
    <property type="entry name" value="T2SSG"/>
    <property type="match status" value="1"/>
</dbReference>
<comment type="caution">
    <text evidence="4">The sequence shown here is derived from an EMBL/GenBank/DDBJ whole genome shotgun (WGS) entry which is preliminary data.</text>
</comment>
<dbReference type="Gene3D" id="2.50.20.20">
    <property type="match status" value="1"/>
</dbReference>
<evidence type="ECO:0000256" key="2">
    <source>
        <dbReference type="SAM" id="Phobius"/>
    </source>
</evidence>
<name>A0A1G2B6B0_9BACT</name>
<reference evidence="4 5" key="1">
    <citation type="journal article" date="2016" name="Nat. Commun.">
        <title>Thousands of microbial genomes shed light on interconnected biogeochemical processes in an aquifer system.</title>
        <authorList>
            <person name="Anantharaman K."/>
            <person name="Brown C.T."/>
            <person name="Hug L.A."/>
            <person name="Sharon I."/>
            <person name="Castelle C.J."/>
            <person name="Probst A.J."/>
            <person name="Thomas B.C."/>
            <person name="Singh A."/>
            <person name="Wilkins M.J."/>
            <person name="Karaoz U."/>
            <person name="Brodie E.L."/>
            <person name="Williams K.H."/>
            <person name="Hubbard S.S."/>
            <person name="Banfield J.F."/>
        </authorList>
    </citation>
    <scope>NUCLEOTIDE SEQUENCE [LARGE SCALE GENOMIC DNA]</scope>
</reference>
<organism evidence="4 5">
    <name type="scientific">Candidatus Kerfeldbacteria bacterium RIFCSPLOWO2_01_FULL_48_11</name>
    <dbReference type="NCBI Taxonomy" id="1798543"/>
    <lineage>
        <taxon>Bacteria</taxon>
        <taxon>Candidatus Kerfeldiibacteriota</taxon>
    </lineage>
</organism>
<feature type="region of interest" description="Disordered" evidence="1">
    <location>
        <begin position="657"/>
        <end position="677"/>
    </location>
</feature>
<dbReference type="SUPFAM" id="SSF49899">
    <property type="entry name" value="Concanavalin A-like lectins/glucanases"/>
    <property type="match status" value="1"/>
</dbReference>
<gene>
    <name evidence="4" type="ORF">A2898_01090</name>
</gene>
<dbReference type="InterPro" id="IPR045584">
    <property type="entry name" value="Pilin-like"/>
</dbReference>
<evidence type="ECO:0000256" key="1">
    <source>
        <dbReference type="SAM" id="MobiDB-lite"/>
    </source>
</evidence>
<evidence type="ECO:0000313" key="5">
    <source>
        <dbReference type="Proteomes" id="UP000179164"/>
    </source>
</evidence>